<evidence type="ECO:0000313" key="1">
    <source>
        <dbReference type="EMBL" id="VAW01828.1"/>
    </source>
</evidence>
<dbReference type="AlphaFoldDB" id="A0A3B0S9U0"/>
<organism evidence="1">
    <name type="scientific">hydrothermal vent metagenome</name>
    <dbReference type="NCBI Taxonomy" id="652676"/>
    <lineage>
        <taxon>unclassified sequences</taxon>
        <taxon>metagenomes</taxon>
        <taxon>ecological metagenomes</taxon>
    </lineage>
</organism>
<reference evidence="1" key="1">
    <citation type="submission" date="2018-06" db="EMBL/GenBank/DDBJ databases">
        <authorList>
            <person name="Zhirakovskaya E."/>
        </authorList>
    </citation>
    <scope>NUCLEOTIDE SEQUENCE</scope>
</reference>
<name>A0A3B0S9U0_9ZZZZ</name>
<dbReference type="EMBL" id="UOEJ01000154">
    <property type="protein sequence ID" value="VAW01828.1"/>
    <property type="molecule type" value="Genomic_DNA"/>
</dbReference>
<protein>
    <submittedName>
        <fullName evidence="1">Uncharacterized protein</fullName>
    </submittedName>
</protein>
<accession>A0A3B0S9U0</accession>
<sequence>MAKDNGELLLDGLVLALERAQVVGNNDLSELLGDLYQVAGLVVFDGPDGKADSLCARDILKRLGPEK</sequence>
<gene>
    <name evidence="1" type="ORF">MNBD_ALPHA01-1298</name>
</gene>
<proteinExistence type="predicted"/>